<proteinExistence type="predicted"/>
<keyword evidence="2" id="KW-1185">Reference proteome</keyword>
<accession>A0ABX8YL99</accession>
<evidence type="ECO:0000313" key="1">
    <source>
        <dbReference type="EMBL" id="QYY80538.1"/>
    </source>
</evidence>
<dbReference type="RefSeq" id="WP_220556791.1">
    <property type="nucleotide sequence ID" value="NZ_CP071586.1"/>
</dbReference>
<reference evidence="1 2" key="1">
    <citation type="journal article" date="2022" name="Int. J. Syst. Evol. Microbiol.">
        <title>Pseudomonas germanica sp. nov., isolated from Iris germanica rhizomes.</title>
        <authorList>
            <person name="Atanasov K.E."/>
            <person name="Galbis D.M."/>
            <person name="Gallego J."/>
            <person name="Serpico A."/>
            <person name="Bosch M."/>
            <person name="Altabella T."/>
            <person name="Ferrer A."/>
        </authorList>
    </citation>
    <scope>NUCLEOTIDE SEQUENCE [LARGE SCALE GENOMIC DNA]</scope>
    <source>
        <strain evidence="1 2">FIT28</strain>
    </source>
</reference>
<evidence type="ECO:0000313" key="2">
    <source>
        <dbReference type="Proteomes" id="UP000824588"/>
    </source>
</evidence>
<sequence>MLNQLPVLIQPTFRSHDSPDEQYCTVVFRLRNGRSAMGRFLAKLSQHFEGSETAEIVKFEIGDHLRNRR</sequence>
<protein>
    <submittedName>
        <fullName evidence="1">Uncharacterized protein</fullName>
    </submittedName>
</protein>
<dbReference type="EMBL" id="CP071586">
    <property type="protein sequence ID" value="QYY80538.1"/>
    <property type="molecule type" value="Genomic_DNA"/>
</dbReference>
<name>A0ABX8YL99_9PSED</name>
<dbReference type="Proteomes" id="UP000824588">
    <property type="component" value="Chromosome"/>
</dbReference>
<gene>
    <name evidence="1" type="ORF">J0G10_22780</name>
</gene>
<organism evidence="1 2">
    <name type="scientific">Pseudomonas germanica</name>
    <dbReference type="NCBI Taxonomy" id="2815720"/>
    <lineage>
        <taxon>Bacteria</taxon>
        <taxon>Pseudomonadati</taxon>
        <taxon>Pseudomonadota</taxon>
        <taxon>Gammaproteobacteria</taxon>
        <taxon>Pseudomonadales</taxon>
        <taxon>Pseudomonadaceae</taxon>
        <taxon>Pseudomonas</taxon>
    </lineage>
</organism>